<evidence type="ECO:0000256" key="2">
    <source>
        <dbReference type="ARBA" id="ARBA00022448"/>
    </source>
</evidence>
<dbReference type="CDD" id="cd17316">
    <property type="entry name" value="MFS_SV2_like"/>
    <property type="match status" value="1"/>
</dbReference>
<dbReference type="EMBL" id="FNHQ01000040">
    <property type="protein sequence ID" value="SDN34381.1"/>
    <property type="molecule type" value="Genomic_DNA"/>
</dbReference>
<feature type="transmembrane region" description="Helical" evidence="6">
    <location>
        <begin position="175"/>
        <end position="192"/>
    </location>
</feature>
<feature type="domain" description="Major facilitator superfamily (MFS) profile" evidence="7">
    <location>
        <begin position="23"/>
        <end position="440"/>
    </location>
</feature>
<feature type="transmembrane region" description="Helical" evidence="6">
    <location>
        <begin position="415"/>
        <end position="437"/>
    </location>
</feature>
<dbReference type="AlphaFoldDB" id="A0A1H0ALY9"/>
<evidence type="ECO:0000256" key="4">
    <source>
        <dbReference type="ARBA" id="ARBA00022989"/>
    </source>
</evidence>
<feature type="transmembrane region" description="Helical" evidence="6">
    <location>
        <begin position="267"/>
        <end position="288"/>
    </location>
</feature>
<evidence type="ECO:0000256" key="5">
    <source>
        <dbReference type="ARBA" id="ARBA00023136"/>
    </source>
</evidence>
<organism evidence="8 9">
    <name type="scientific">Megasphaera paucivorans</name>
    <dbReference type="NCBI Taxonomy" id="349095"/>
    <lineage>
        <taxon>Bacteria</taxon>
        <taxon>Bacillati</taxon>
        <taxon>Bacillota</taxon>
        <taxon>Negativicutes</taxon>
        <taxon>Veillonellales</taxon>
        <taxon>Veillonellaceae</taxon>
        <taxon>Megasphaera</taxon>
    </lineage>
</organism>
<feature type="transmembrane region" description="Helical" evidence="6">
    <location>
        <begin position="114"/>
        <end position="135"/>
    </location>
</feature>
<dbReference type="GO" id="GO:0005886">
    <property type="term" value="C:plasma membrane"/>
    <property type="evidence" value="ECO:0007669"/>
    <property type="project" value="UniProtKB-SubCell"/>
</dbReference>
<dbReference type="InterPro" id="IPR036259">
    <property type="entry name" value="MFS_trans_sf"/>
</dbReference>
<keyword evidence="2" id="KW-0813">Transport</keyword>
<dbReference type="Gene3D" id="1.20.1250.20">
    <property type="entry name" value="MFS general substrate transporter like domains"/>
    <property type="match status" value="1"/>
</dbReference>
<keyword evidence="3 6" id="KW-0812">Transmembrane</keyword>
<evidence type="ECO:0000256" key="1">
    <source>
        <dbReference type="ARBA" id="ARBA00004651"/>
    </source>
</evidence>
<dbReference type="Pfam" id="PF00083">
    <property type="entry name" value="Sugar_tr"/>
    <property type="match status" value="1"/>
</dbReference>
<protein>
    <submittedName>
        <fullName evidence="8">MFS transporter, putative metabolite:H+ symporter</fullName>
    </submittedName>
</protein>
<feature type="transmembrane region" description="Helical" evidence="6">
    <location>
        <begin position="21"/>
        <end position="40"/>
    </location>
</feature>
<dbReference type="SUPFAM" id="SSF103473">
    <property type="entry name" value="MFS general substrate transporter"/>
    <property type="match status" value="1"/>
</dbReference>
<dbReference type="Proteomes" id="UP000199309">
    <property type="component" value="Unassembled WGS sequence"/>
</dbReference>
<dbReference type="PANTHER" id="PTHR23508:SF10">
    <property type="entry name" value="CARBOXYLIC ACID TRANSPORTER PROTEIN HOMOLOG"/>
    <property type="match status" value="1"/>
</dbReference>
<dbReference type="STRING" id="349095.SAMN05660299_02550"/>
<evidence type="ECO:0000313" key="9">
    <source>
        <dbReference type="Proteomes" id="UP000199309"/>
    </source>
</evidence>
<dbReference type="RefSeq" id="WP_091652628.1">
    <property type="nucleotide sequence ID" value="NZ_FNHQ01000040.1"/>
</dbReference>
<evidence type="ECO:0000256" key="3">
    <source>
        <dbReference type="ARBA" id="ARBA00022692"/>
    </source>
</evidence>
<proteinExistence type="predicted"/>
<feature type="transmembrane region" description="Helical" evidence="6">
    <location>
        <begin position="326"/>
        <end position="343"/>
    </location>
</feature>
<evidence type="ECO:0000313" key="8">
    <source>
        <dbReference type="EMBL" id="SDN34381.1"/>
    </source>
</evidence>
<dbReference type="PROSITE" id="PS50850">
    <property type="entry name" value="MFS"/>
    <property type="match status" value="1"/>
</dbReference>
<accession>A0A1H0ALY9</accession>
<dbReference type="OrthoDB" id="9787026at2"/>
<comment type="subcellular location">
    <subcellularLocation>
        <location evidence="1">Cell membrane</location>
        <topology evidence="1">Multi-pass membrane protein</topology>
    </subcellularLocation>
</comment>
<feature type="transmembrane region" description="Helical" evidence="6">
    <location>
        <begin position="386"/>
        <end position="409"/>
    </location>
</feature>
<dbReference type="InterPro" id="IPR020846">
    <property type="entry name" value="MFS_dom"/>
</dbReference>
<keyword evidence="5 6" id="KW-0472">Membrane</keyword>
<name>A0A1H0ALY9_9FIRM</name>
<feature type="transmembrane region" description="Helical" evidence="6">
    <location>
        <begin position="60"/>
        <end position="81"/>
    </location>
</feature>
<feature type="transmembrane region" description="Helical" evidence="6">
    <location>
        <begin position="147"/>
        <end position="169"/>
    </location>
</feature>
<dbReference type="PANTHER" id="PTHR23508">
    <property type="entry name" value="CARBOXYLIC ACID TRANSPORTER PROTEIN HOMOLOG"/>
    <property type="match status" value="1"/>
</dbReference>
<dbReference type="InterPro" id="IPR005828">
    <property type="entry name" value="MFS_sugar_transport-like"/>
</dbReference>
<sequence>MEGSKNIGARLDRLPISNWHYEILVLIGLGMFIDSFDNYMGGAVLSELIKTGWSTNYLNAVFISTTMAGLFLGSIFAGLAGDHLGRKFAYQLNLLIFGIAAIAATFVTSMTLLIILRGIMGIGLGAELVVGFGTFSEFVPARVRGRWTSFLSLVANCGPPVALIAAYFIIPIFTWRAMFLIGGISALIVWMLRHNLPESPRWYESRGEYEKADIIVSKVEKSIERTTGKKLSKVLEMDETNIPLIRQISIWSLFHGVLLKRTIVSSAVLIGMNTLIYTVVNWVPTIFIQQGLSITKSIGMVALMLIGAPIGVFIASRTVDRFPRKIMTSSLLLIIGVLGYVYSLQRDEVIIVALGFILIIFIYIYTCLVCSVYVPEMWPTEARLRGTGVANAVGRISAIFSPYIVAWLLTNYGVTAVFIGLGIVVIVLAVVIMVLGVETRHKTLEEISMEIEEEFDASVTNYSKN</sequence>
<feature type="transmembrane region" description="Helical" evidence="6">
    <location>
        <begin position="294"/>
        <end position="314"/>
    </location>
</feature>
<reference evidence="8 9" key="1">
    <citation type="submission" date="2016-10" db="EMBL/GenBank/DDBJ databases">
        <authorList>
            <person name="de Groot N.N."/>
        </authorList>
    </citation>
    <scope>NUCLEOTIDE SEQUENCE [LARGE SCALE GENOMIC DNA]</scope>
    <source>
        <strain evidence="8 9">DSM 16981</strain>
    </source>
</reference>
<feature type="transmembrane region" description="Helical" evidence="6">
    <location>
        <begin position="88"/>
        <end position="108"/>
    </location>
</feature>
<keyword evidence="9" id="KW-1185">Reference proteome</keyword>
<keyword evidence="4 6" id="KW-1133">Transmembrane helix</keyword>
<evidence type="ECO:0000256" key="6">
    <source>
        <dbReference type="SAM" id="Phobius"/>
    </source>
</evidence>
<gene>
    <name evidence="8" type="ORF">SAMN05660299_02550</name>
</gene>
<evidence type="ECO:0000259" key="7">
    <source>
        <dbReference type="PROSITE" id="PS50850"/>
    </source>
</evidence>
<dbReference type="GO" id="GO:0046943">
    <property type="term" value="F:carboxylic acid transmembrane transporter activity"/>
    <property type="evidence" value="ECO:0007669"/>
    <property type="project" value="TreeGrafter"/>
</dbReference>
<feature type="transmembrane region" description="Helical" evidence="6">
    <location>
        <begin position="349"/>
        <end position="374"/>
    </location>
</feature>